<sequence>MFEKKKISAGKRVCARLKEARQKSFVSLDELSKQTKISKRHLIALEECQFDDIPYAIIYQKNFLKKYAEILNLPVEEILSQFNDEETGGTKKEIQISNELHKKKFQNLPSFLRLAFILVIVFTLVGYIGWQIQTLLKPPELILFSPENGLVTTNYELVIRGQTNQESKISINGLEISSKGDGQFEETITLSPGVNTINITAKKKHGKTTELVRYVIYKPAE</sequence>
<dbReference type="PANTHER" id="PTHR34475">
    <property type="match status" value="1"/>
</dbReference>
<keyword evidence="1" id="KW-1133">Transmembrane helix</keyword>
<dbReference type="Gene3D" id="1.10.260.40">
    <property type="entry name" value="lambda repressor-like DNA-binding domains"/>
    <property type="match status" value="1"/>
</dbReference>
<organism evidence="2 3">
    <name type="scientific">Candidatus Magasanikbacteria bacterium RIFOXYB1_FULL_40_15</name>
    <dbReference type="NCBI Taxonomy" id="1798697"/>
    <lineage>
        <taxon>Bacteria</taxon>
        <taxon>Candidatus Magasanikiibacteriota</taxon>
    </lineage>
</organism>
<dbReference type="AlphaFoldDB" id="A0A1F6NEE0"/>
<dbReference type="Pfam" id="PF09136">
    <property type="entry name" value="Glucodextran_B"/>
    <property type="match status" value="1"/>
</dbReference>
<evidence type="ECO:0000313" key="2">
    <source>
        <dbReference type="EMBL" id="OGH82307.1"/>
    </source>
</evidence>
<feature type="transmembrane region" description="Helical" evidence="1">
    <location>
        <begin position="111"/>
        <end position="130"/>
    </location>
</feature>
<proteinExistence type="predicted"/>
<dbReference type="PANTHER" id="PTHR34475:SF1">
    <property type="entry name" value="CYTOSKELETON PROTEIN RODZ"/>
    <property type="match status" value="1"/>
</dbReference>
<dbReference type="Pfam" id="PF13413">
    <property type="entry name" value="HTH_25"/>
    <property type="match status" value="1"/>
</dbReference>
<name>A0A1F6NEE0_9BACT</name>
<accession>A0A1F6NEE0</accession>
<dbReference type="InterPro" id="IPR013783">
    <property type="entry name" value="Ig-like_fold"/>
</dbReference>
<dbReference type="InterPro" id="IPR050400">
    <property type="entry name" value="Bact_Cytoskel_RodZ"/>
</dbReference>
<evidence type="ECO:0008006" key="4">
    <source>
        <dbReference type="Google" id="ProtNLM"/>
    </source>
</evidence>
<dbReference type="STRING" id="1798697.A2373_02305"/>
<keyword evidence="1" id="KW-0812">Transmembrane</keyword>
<dbReference type="GO" id="GO:0003677">
    <property type="term" value="F:DNA binding"/>
    <property type="evidence" value="ECO:0007669"/>
    <property type="project" value="InterPro"/>
</dbReference>
<dbReference type="InterPro" id="IPR010982">
    <property type="entry name" value="Lambda_DNA-bd_dom_sf"/>
</dbReference>
<keyword evidence="1" id="KW-0472">Membrane</keyword>
<dbReference type="SUPFAM" id="SSF47413">
    <property type="entry name" value="lambda repressor-like DNA-binding domains"/>
    <property type="match status" value="1"/>
</dbReference>
<dbReference type="Proteomes" id="UP000176300">
    <property type="component" value="Unassembled WGS sequence"/>
</dbReference>
<reference evidence="2 3" key="1">
    <citation type="journal article" date="2016" name="Nat. Commun.">
        <title>Thousands of microbial genomes shed light on interconnected biogeochemical processes in an aquifer system.</title>
        <authorList>
            <person name="Anantharaman K."/>
            <person name="Brown C.T."/>
            <person name="Hug L.A."/>
            <person name="Sharon I."/>
            <person name="Castelle C.J."/>
            <person name="Probst A.J."/>
            <person name="Thomas B.C."/>
            <person name="Singh A."/>
            <person name="Wilkins M.J."/>
            <person name="Karaoz U."/>
            <person name="Brodie E.L."/>
            <person name="Williams K.H."/>
            <person name="Hubbard S.S."/>
            <person name="Banfield J.F."/>
        </authorList>
    </citation>
    <scope>NUCLEOTIDE SEQUENCE [LARGE SCALE GENOMIC DNA]</scope>
</reference>
<comment type="caution">
    <text evidence="2">The sequence shown here is derived from an EMBL/GenBank/DDBJ whole genome shotgun (WGS) entry which is preliminary data.</text>
</comment>
<evidence type="ECO:0000313" key="3">
    <source>
        <dbReference type="Proteomes" id="UP000176300"/>
    </source>
</evidence>
<evidence type="ECO:0000256" key="1">
    <source>
        <dbReference type="SAM" id="Phobius"/>
    </source>
</evidence>
<dbReference type="EMBL" id="MFQS01000044">
    <property type="protein sequence ID" value="OGH82307.1"/>
    <property type="molecule type" value="Genomic_DNA"/>
</dbReference>
<gene>
    <name evidence="2" type="ORF">A2373_02305</name>
</gene>
<protein>
    <recommendedName>
        <fullName evidence="4">HTH cro/C1-type domain-containing protein</fullName>
    </recommendedName>
</protein>
<dbReference type="Gene3D" id="2.60.40.10">
    <property type="entry name" value="Immunoglobulins"/>
    <property type="match status" value="1"/>
</dbReference>